<evidence type="ECO:0000313" key="1">
    <source>
        <dbReference type="EMBL" id="JAH22798.1"/>
    </source>
</evidence>
<accession>A0A0E9R3A0</accession>
<proteinExistence type="predicted"/>
<dbReference type="AlphaFoldDB" id="A0A0E9R3A0"/>
<reference evidence="1" key="2">
    <citation type="journal article" date="2015" name="Fish Shellfish Immunol.">
        <title>Early steps in the European eel (Anguilla anguilla)-Vibrio vulnificus interaction in the gills: Role of the RtxA13 toxin.</title>
        <authorList>
            <person name="Callol A."/>
            <person name="Pajuelo D."/>
            <person name="Ebbesson L."/>
            <person name="Teles M."/>
            <person name="MacKenzie S."/>
            <person name="Amaro C."/>
        </authorList>
    </citation>
    <scope>NUCLEOTIDE SEQUENCE</scope>
</reference>
<sequence>MVKCTGSGVKYVQAVRRDLNKAFQSREDWDLTTDTHGQMQYLLDSSYLGRTVAE</sequence>
<protein>
    <submittedName>
        <fullName evidence="1">Uncharacterized protein</fullName>
    </submittedName>
</protein>
<organism evidence="1">
    <name type="scientific">Anguilla anguilla</name>
    <name type="common">European freshwater eel</name>
    <name type="synonym">Muraena anguilla</name>
    <dbReference type="NCBI Taxonomy" id="7936"/>
    <lineage>
        <taxon>Eukaryota</taxon>
        <taxon>Metazoa</taxon>
        <taxon>Chordata</taxon>
        <taxon>Craniata</taxon>
        <taxon>Vertebrata</taxon>
        <taxon>Euteleostomi</taxon>
        <taxon>Actinopterygii</taxon>
        <taxon>Neopterygii</taxon>
        <taxon>Teleostei</taxon>
        <taxon>Anguilliformes</taxon>
        <taxon>Anguillidae</taxon>
        <taxon>Anguilla</taxon>
    </lineage>
</organism>
<name>A0A0E9R3A0_ANGAN</name>
<dbReference type="EMBL" id="GBXM01085779">
    <property type="protein sequence ID" value="JAH22798.1"/>
    <property type="molecule type" value="Transcribed_RNA"/>
</dbReference>
<reference evidence="1" key="1">
    <citation type="submission" date="2014-11" db="EMBL/GenBank/DDBJ databases">
        <authorList>
            <person name="Amaro Gonzalez C."/>
        </authorList>
    </citation>
    <scope>NUCLEOTIDE SEQUENCE</scope>
</reference>